<feature type="transmembrane region" description="Helical" evidence="1">
    <location>
        <begin position="57"/>
        <end position="75"/>
    </location>
</feature>
<dbReference type="NCBIfam" id="NF038305">
    <property type="entry name" value="HpsJ_fam"/>
    <property type="match status" value="1"/>
</dbReference>
<evidence type="ECO:0000313" key="3">
    <source>
        <dbReference type="Proteomes" id="UP000249467"/>
    </source>
</evidence>
<feature type="transmembrane region" description="Helical" evidence="1">
    <location>
        <begin position="206"/>
        <end position="224"/>
    </location>
</feature>
<sequence>MQDIQVPAMGRQTFLLIRILGYSSLSLFLLDLLTIVIPLKFTDAVWELNTYGQIVERVPLLLLSFPLILFGEYSARMKWEQITTKIISWMTLVMAILFFLGVPLAIVNTFRVQNIRQAEVITKTAQQNGPVQEIAERLNKASTDSEIRNVLRSLNPQQQALVAKIPKPQEVKKKLLTEISSSINQIQTQSEDLKRRISSALWKESIKWAIAATISGLFLVYVWIQSKWARVGINY</sequence>
<gene>
    <name evidence="2" type="ORF">DCF19_03725</name>
</gene>
<keyword evidence="1" id="KW-0812">Transmembrane</keyword>
<protein>
    <submittedName>
        <fullName evidence="2">Uncharacterized protein</fullName>
    </submittedName>
</protein>
<dbReference type="AlphaFoldDB" id="A0A2W4WPH1"/>
<dbReference type="Proteomes" id="UP000249467">
    <property type="component" value="Unassembled WGS sequence"/>
</dbReference>
<feature type="transmembrane region" description="Helical" evidence="1">
    <location>
        <begin position="15"/>
        <end position="37"/>
    </location>
</feature>
<keyword evidence="1" id="KW-1133">Transmembrane helix</keyword>
<dbReference type="InterPro" id="IPR047709">
    <property type="entry name" value="HpsJ-like"/>
</dbReference>
<evidence type="ECO:0000256" key="1">
    <source>
        <dbReference type="SAM" id="Phobius"/>
    </source>
</evidence>
<reference evidence="2 3" key="1">
    <citation type="submission" date="2018-04" db="EMBL/GenBank/DDBJ databases">
        <authorList>
            <person name="Go L.Y."/>
            <person name="Mitchell J.A."/>
        </authorList>
    </citation>
    <scope>NUCLEOTIDE SEQUENCE [LARGE SCALE GENOMIC DNA]</scope>
    <source>
        <strain evidence="2">ULC066bin1</strain>
    </source>
</reference>
<evidence type="ECO:0000313" key="2">
    <source>
        <dbReference type="EMBL" id="PZO43749.1"/>
    </source>
</evidence>
<reference evidence="2 3" key="2">
    <citation type="submission" date="2018-06" db="EMBL/GenBank/DDBJ databases">
        <title>Metagenomic assembly of (sub)arctic Cyanobacteria and their associated microbiome from non-axenic cultures.</title>
        <authorList>
            <person name="Baurain D."/>
        </authorList>
    </citation>
    <scope>NUCLEOTIDE SEQUENCE [LARGE SCALE GENOMIC DNA]</scope>
    <source>
        <strain evidence="2">ULC066bin1</strain>
    </source>
</reference>
<organism evidence="2 3">
    <name type="scientific">Pseudanabaena frigida</name>
    <dbReference type="NCBI Taxonomy" id="945775"/>
    <lineage>
        <taxon>Bacteria</taxon>
        <taxon>Bacillati</taxon>
        <taxon>Cyanobacteriota</taxon>
        <taxon>Cyanophyceae</taxon>
        <taxon>Pseudanabaenales</taxon>
        <taxon>Pseudanabaenaceae</taxon>
        <taxon>Pseudanabaena</taxon>
    </lineage>
</organism>
<feature type="transmembrane region" description="Helical" evidence="1">
    <location>
        <begin position="87"/>
        <end position="106"/>
    </location>
</feature>
<proteinExistence type="predicted"/>
<keyword evidence="1" id="KW-0472">Membrane</keyword>
<accession>A0A2W4WPH1</accession>
<name>A0A2W4WPH1_9CYAN</name>
<dbReference type="EMBL" id="QBML01000004">
    <property type="protein sequence ID" value="PZO43749.1"/>
    <property type="molecule type" value="Genomic_DNA"/>
</dbReference>
<comment type="caution">
    <text evidence="2">The sequence shown here is derived from an EMBL/GenBank/DDBJ whole genome shotgun (WGS) entry which is preliminary data.</text>
</comment>